<dbReference type="PANTHER" id="PTHR36848">
    <property type="entry name" value="DNA-BINDING PROTEIN (PUTATIVE SECRETED PROTEIN)-RELATED"/>
    <property type="match status" value="1"/>
</dbReference>
<protein>
    <recommendedName>
        <fullName evidence="4">Alpha-L-rhamnosidase-like protein</fullName>
    </recommendedName>
</protein>
<dbReference type="Proteomes" id="UP000284824">
    <property type="component" value="Unassembled WGS sequence"/>
</dbReference>
<dbReference type="EMBL" id="SAUN01000001">
    <property type="protein sequence ID" value="RVX38569.1"/>
    <property type="molecule type" value="Genomic_DNA"/>
</dbReference>
<dbReference type="PANTHER" id="PTHR36848:SF2">
    <property type="entry name" value="SECRETED PROTEIN"/>
    <property type="match status" value="1"/>
</dbReference>
<dbReference type="AlphaFoldDB" id="A0A438LYF6"/>
<keyword evidence="3" id="KW-1185">Reference proteome</keyword>
<reference evidence="2 3" key="1">
    <citation type="submission" date="2019-01" db="EMBL/GenBank/DDBJ databases">
        <title>Sequencing the genomes of 1000 actinobacteria strains.</title>
        <authorList>
            <person name="Klenk H.-P."/>
        </authorList>
    </citation>
    <scope>NUCLEOTIDE SEQUENCE [LARGE SCALE GENOMIC DNA]</scope>
    <source>
        <strain evidence="2 3">DSM 43925</strain>
    </source>
</reference>
<dbReference type="RefSeq" id="WP_127931191.1">
    <property type="nucleotide sequence ID" value="NZ_SAUN01000001.1"/>
</dbReference>
<accession>A0A438LYF6</accession>
<dbReference type="OrthoDB" id="9761519at2"/>
<sequence length="373" mass="40497">MTVDVARRLLEYAEAGLPIVLLGDWRAASVPVVARDGENERLRTLIGELLTAPSVRMVAARPTSPRRRPRSACAPTSGTPPRPRCSRPAAWPVTWTTTTCATANTSRTPSRRWLGSTTRSRWPERPRDGVPYLLDPWTGRVQQVVHHGADGDGIRLRVALLPGESMVVAIGRPGLFGTPARTAPHVVATDAGLVRYDGGALVVRASRSGTYTTTLSDGRTVTSVIGPVPEPVVLSSWRLEVEDWRPEGTVAHRLDLDRLTPWSDIPELADVSGIGRYTTDVRVEGGAYLDFGEVTDTCRVRVDGRRLDPVNQLNPVVDLGRGVRTLQVEVATPLGNRLRVADPAVYGGLTRQPYGLAGPVRLVPYGEARVDAR</sequence>
<evidence type="ECO:0000313" key="3">
    <source>
        <dbReference type="Proteomes" id="UP000284824"/>
    </source>
</evidence>
<feature type="region of interest" description="Disordered" evidence="1">
    <location>
        <begin position="103"/>
        <end position="124"/>
    </location>
</feature>
<feature type="region of interest" description="Disordered" evidence="1">
    <location>
        <begin position="58"/>
        <end position="89"/>
    </location>
</feature>
<comment type="caution">
    <text evidence="2">The sequence shown here is derived from an EMBL/GenBank/DDBJ whole genome shotgun (WGS) entry which is preliminary data.</text>
</comment>
<evidence type="ECO:0008006" key="4">
    <source>
        <dbReference type="Google" id="ProtNLM"/>
    </source>
</evidence>
<evidence type="ECO:0000313" key="2">
    <source>
        <dbReference type="EMBL" id="RVX38569.1"/>
    </source>
</evidence>
<evidence type="ECO:0000256" key="1">
    <source>
        <dbReference type="SAM" id="MobiDB-lite"/>
    </source>
</evidence>
<proteinExistence type="predicted"/>
<dbReference type="InterPro" id="IPR053161">
    <property type="entry name" value="Ulvan_degrading_GH"/>
</dbReference>
<name>A0A438LYF6_9ACTN</name>
<gene>
    <name evidence="2" type="ORF">EDD27_0889</name>
</gene>
<organism evidence="2 3">
    <name type="scientific">Nonomuraea polychroma</name>
    <dbReference type="NCBI Taxonomy" id="46176"/>
    <lineage>
        <taxon>Bacteria</taxon>
        <taxon>Bacillati</taxon>
        <taxon>Actinomycetota</taxon>
        <taxon>Actinomycetes</taxon>
        <taxon>Streptosporangiales</taxon>
        <taxon>Streptosporangiaceae</taxon>
        <taxon>Nonomuraea</taxon>
    </lineage>
</organism>